<dbReference type="EMBL" id="ML995483">
    <property type="protein sequence ID" value="KAF2142793.1"/>
    <property type="molecule type" value="Genomic_DNA"/>
</dbReference>
<name>A0A6A6BH74_9PEZI</name>
<evidence type="ECO:0000256" key="1">
    <source>
        <dbReference type="SAM" id="MobiDB-lite"/>
    </source>
</evidence>
<dbReference type="Proteomes" id="UP000799438">
    <property type="component" value="Unassembled WGS sequence"/>
</dbReference>
<accession>A0A6A6BH74</accession>
<dbReference type="GeneID" id="54297785"/>
<reference evidence="2" key="1">
    <citation type="journal article" date="2020" name="Stud. Mycol.">
        <title>101 Dothideomycetes genomes: a test case for predicting lifestyles and emergence of pathogens.</title>
        <authorList>
            <person name="Haridas S."/>
            <person name="Albert R."/>
            <person name="Binder M."/>
            <person name="Bloem J."/>
            <person name="Labutti K."/>
            <person name="Salamov A."/>
            <person name="Andreopoulos B."/>
            <person name="Baker S."/>
            <person name="Barry K."/>
            <person name="Bills G."/>
            <person name="Bluhm B."/>
            <person name="Cannon C."/>
            <person name="Castanera R."/>
            <person name="Culley D."/>
            <person name="Daum C."/>
            <person name="Ezra D."/>
            <person name="Gonzalez J."/>
            <person name="Henrissat B."/>
            <person name="Kuo A."/>
            <person name="Liang C."/>
            <person name="Lipzen A."/>
            <person name="Lutzoni F."/>
            <person name="Magnuson J."/>
            <person name="Mondo S."/>
            <person name="Nolan M."/>
            <person name="Ohm R."/>
            <person name="Pangilinan J."/>
            <person name="Park H.-J."/>
            <person name="Ramirez L."/>
            <person name="Alfaro M."/>
            <person name="Sun H."/>
            <person name="Tritt A."/>
            <person name="Yoshinaga Y."/>
            <person name="Zwiers L.-H."/>
            <person name="Turgeon B."/>
            <person name="Goodwin S."/>
            <person name="Spatafora J."/>
            <person name="Crous P."/>
            <person name="Grigoriev I."/>
        </authorList>
    </citation>
    <scope>NUCLEOTIDE SEQUENCE</scope>
    <source>
        <strain evidence="2">CBS 121167</strain>
    </source>
</reference>
<protein>
    <recommendedName>
        <fullName evidence="4">Secreted protein</fullName>
    </recommendedName>
</protein>
<dbReference type="RefSeq" id="XP_033398505.1">
    <property type="nucleotide sequence ID" value="XM_033540289.1"/>
</dbReference>
<feature type="region of interest" description="Disordered" evidence="1">
    <location>
        <begin position="1"/>
        <end position="67"/>
    </location>
</feature>
<evidence type="ECO:0000313" key="2">
    <source>
        <dbReference type="EMBL" id="KAF2142793.1"/>
    </source>
</evidence>
<dbReference type="AlphaFoldDB" id="A0A6A6BH74"/>
<sequence>MADNKAQPYEEYYQPQVSTEFEDVPPPPYDEQQSVQQTPASAYLPPLPPRRIANNFGDDDPSNPIHYARDPHKLIAYLVPFPKPKLKDVPPEKIPDRFLIYTPPPPPLVKPAEGEKEERLHKVQRKWQEEVREAKNYSGEAVSWKGFKSRATRGINWAISQTTSANLDFVNRLSGDVGKAEKDKHADDGVQEDATTKKTVGINEMILVYPLSMSGDPASMRVEFVNSMLRTKSKAQRDAVLATGLLPVTFAIDILATLVWPFGGLVEIDAVWAYSSIRGAKIARGTTKRLASSGDGDGAHVKDSDAQIHLDFKASPRLEILRKYLASVCHRRNSGLFPVAGPSPTETEVLEAIGWSPRQTGGESRNWEDELWEVAEVKEDFKAVMTKGSREWDKWCRAFEKDPEKALKR</sequence>
<gene>
    <name evidence="2" type="ORF">K452DRAFT_286422</name>
</gene>
<proteinExistence type="predicted"/>
<evidence type="ECO:0008006" key="4">
    <source>
        <dbReference type="Google" id="ProtNLM"/>
    </source>
</evidence>
<organism evidence="2 3">
    <name type="scientific">Aplosporella prunicola CBS 121167</name>
    <dbReference type="NCBI Taxonomy" id="1176127"/>
    <lineage>
        <taxon>Eukaryota</taxon>
        <taxon>Fungi</taxon>
        <taxon>Dikarya</taxon>
        <taxon>Ascomycota</taxon>
        <taxon>Pezizomycotina</taxon>
        <taxon>Dothideomycetes</taxon>
        <taxon>Dothideomycetes incertae sedis</taxon>
        <taxon>Botryosphaeriales</taxon>
        <taxon>Aplosporellaceae</taxon>
        <taxon>Aplosporella</taxon>
    </lineage>
</organism>
<dbReference type="OrthoDB" id="3189033at2759"/>
<feature type="compositionally biased region" description="Polar residues" evidence="1">
    <location>
        <begin position="31"/>
        <end position="40"/>
    </location>
</feature>
<keyword evidence="3" id="KW-1185">Reference proteome</keyword>
<evidence type="ECO:0000313" key="3">
    <source>
        <dbReference type="Proteomes" id="UP000799438"/>
    </source>
</evidence>